<keyword evidence="2" id="KW-1185">Reference proteome</keyword>
<evidence type="ECO:0000313" key="2">
    <source>
        <dbReference type="Proteomes" id="UP000770717"/>
    </source>
</evidence>
<dbReference type="EMBL" id="WNTK01000002">
    <property type="protein sequence ID" value="KAG9489130.1"/>
    <property type="molecule type" value="Genomic_DNA"/>
</dbReference>
<dbReference type="Proteomes" id="UP000770717">
    <property type="component" value="Unassembled WGS sequence"/>
</dbReference>
<organism evidence="1 2">
    <name type="scientific">Eleutherodactylus coqui</name>
    <name type="common">Puerto Rican coqui</name>
    <dbReference type="NCBI Taxonomy" id="57060"/>
    <lineage>
        <taxon>Eukaryota</taxon>
        <taxon>Metazoa</taxon>
        <taxon>Chordata</taxon>
        <taxon>Craniata</taxon>
        <taxon>Vertebrata</taxon>
        <taxon>Euteleostomi</taxon>
        <taxon>Amphibia</taxon>
        <taxon>Batrachia</taxon>
        <taxon>Anura</taxon>
        <taxon>Neobatrachia</taxon>
        <taxon>Hyloidea</taxon>
        <taxon>Eleutherodactylidae</taxon>
        <taxon>Eleutherodactylinae</taxon>
        <taxon>Eleutherodactylus</taxon>
        <taxon>Eleutherodactylus</taxon>
    </lineage>
</organism>
<dbReference type="AlphaFoldDB" id="A0A8J6FLJ9"/>
<evidence type="ECO:0000313" key="1">
    <source>
        <dbReference type="EMBL" id="KAG9489130.1"/>
    </source>
</evidence>
<proteinExistence type="predicted"/>
<accession>A0A8J6FLJ9</accession>
<reference evidence="1" key="1">
    <citation type="thesis" date="2020" institute="ProQuest LLC" country="789 East Eisenhower Parkway, Ann Arbor, MI, USA">
        <title>Comparative Genomics and Chromosome Evolution.</title>
        <authorList>
            <person name="Mudd A.B."/>
        </authorList>
    </citation>
    <scope>NUCLEOTIDE SEQUENCE</scope>
    <source>
        <strain evidence="1">HN-11 Male</strain>
        <tissue evidence="1">Kidney and liver</tissue>
    </source>
</reference>
<protein>
    <submittedName>
        <fullName evidence="1">Uncharacterized protein</fullName>
    </submittedName>
</protein>
<name>A0A8J6FLJ9_ELECQ</name>
<comment type="caution">
    <text evidence="1">The sequence shown here is derived from an EMBL/GenBank/DDBJ whole genome shotgun (WGS) entry which is preliminary data.</text>
</comment>
<sequence length="82" mass="9344">MGAIVHNVRLCIIFSNLDPKNVWDLIAFRYIILLVEGPMEWCSTQRILSLVFFNSPFRSPTPPLPIPELGLTLSNQFVSRIS</sequence>
<gene>
    <name evidence="1" type="ORF">GDO78_005236</name>
</gene>